<dbReference type="InterPro" id="IPR007440">
    <property type="entry name" value="Chorismate--pyruvate_lyase"/>
</dbReference>
<evidence type="ECO:0000256" key="2">
    <source>
        <dbReference type="ARBA" id="ARBA00022688"/>
    </source>
</evidence>
<feature type="binding site" evidence="4">
    <location>
        <position position="168"/>
    </location>
    <ligand>
        <name>substrate</name>
    </ligand>
</feature>
<comment type="similarity">
    <text evidence="4">Belongs to the UbiC family.</text>
</comment>
<dbReference type="InterPro" id="IPR028978">
    <property type="entry name" value="Chorismate_lyase_/UTRA_dom_sf"/>
</dbReference>
<keyword evidence="6" id="KW-1185">Reference proteome</keyword>
<dbReference type="EMBL" id="CP012621">
    <property type="protein sequence ID" value="ATG72570.1"/>
    <property type="molecule type" value="Genomic_DNA"/>
</dbReference>
<keyword evidence="1 4" id="KW-0963">Cytoplasm</keyword>
<dbReference type="RefSeq" id="WP_232513361.1">
    <property type="nucleotide sequence ID" value="NZ_CP012621.1"/>
</dbReference>
<dbReference type="GO" id="GO:0006744">
    <property type="term" value="P:ubiquinone biosynthetic process"/>
    <property type="evidence" value="ECO:0007669"/>
    <property type="project" value="UniProtKB-UniRule"/>
</dbReference>
<reference evidence="6" key="1">
    <citation type="submission" date="2015-09" db="EMBL/GenBank/DDBJ databases">
        <authorList>
            <person name="Shao Z."/>
            <person name="Wang L."/>
        </authorList>
    </citation>
    <scope>NUCLEOTIDE SEQUENCE [LARGE SCALE GENOMIC DNA]</scope>
    <source>
        <strain evidence="6">F13-1</strain>
    </source>
</reference>
<evidence type="ECO:0000256" key="3">
    <source>
        <dbReference type="ARBA" id="ARBA00023239"/>
    </source>
</evidence>
<protein>
    <recommendedName>
        <fullName evidence="4">Probable chorismate pyruvate-lyase</fullName>
        <shortName evidence="4">CL</shortName>
        <shortName evidence="4">CPL</shortName>
        <ecNumber evidence="4">4.1.3.40</ecNumber>
    </recommendedName>
</protein>
<comment type="subcellular location">
    <subcellularLocation>
        <location evidence="4">Cytoplasm</location>
    </subcellularLocation>
</comment>
<dbReference type="SUPFAM" id="SSF64288">
    <property type="entry name" value="Chorismate lyase-like"/>
    <property type="match status" value="1"/>
</dbReference>
<evidence type="ECO:0000313" key="6">
    <source>
        <dbReference type="Proteomes" id="UP000217763"/>
    </source>
</evidence>
<dbReference type="Gene3D" id="3.40.1410.10">
    <property type="entry name" value="Chorismate lyase-like"/>
    <property type="match status" value="1"/>
</dbReference>
<accession>A0A291HK42</accession>
<dbReference type="Proteomes" id="UP000217763">
    <property type="component" value="Chromosome"/>
</dbReference>
<dbReference type="GO" id="GO:0042866">
    <property type="term" value="P:pyruvate biosynthetic process"/>
    <property type="evidence" value="ECO:0007669"/>
    <property type="project" value="UniProtKB-UniRule"/>
</dbReference>
<evidence type="ECO:0000256" key="4">
    <source>
        <dbReference type="HAMAP-Rule" id="MF_01632"/>
    </source>
</evidence>
<sequence length="182" mass="20424">MTASIDHRWGWSAASPLGWPALCDWLRDPGSLTERLRRHCRDFRVEVLASEALLSLTPQQKALLDCEQAYCREVLLYCDETPWVYASSLYSPATRAAMPQLTGLGRRALGELLFDAPDLQRSTFEFAELTNDERIRLCHRAGLDPSPGPLWGRRSVLATGRARVLVTELFLPAVPAYQEPVA</sequence>
<dbReference type="PANTHER" id="PTHR38683">
    <property type="entry name" value="CHORISMATE PYRUVATE-LYASE"/>
    <property type="match status" value="1"/>
</dbReference>
<keyword evidence="3 4" id="KW-0456">Lyase</keyword>
<comment type="function">
    <text evidence="4">Removes the pyruvyl group from chorismate, with concomitant aromatization of the ring, to provide 4-hydroxybenzoate (4HB) for the ubiquinone pathway.</text>
</comment>
<comment type="pathway">
    <text evidence="4">Cofactor biosynthesis; ubiquinone biosynthesis.</text>
</comment>
<evidence type="ECO:0000256" key="1">
    <source>
        <dbReference type="ARBA" id="ARBA00022490"/>
    </source>
</evidence>
<dbReference type="HAMAP" id="MF_01632">
    <property type="entry name" value="UbiC"/>
    <property type="match status" value="1"/>
</dbReference>
<gene>
    <name evidence="4" type="primary">ubiC</name>
    <name evidence="5" type="ORF">AN401_00835</name>
</gene>
<proteinExistence type="inferred from homology"/>
<keyword evidence="2 4" id="KW-0831">Ubiquinone biosynthesis</keyword>
<dbReference type="GO" id="GO:0005829">
    <property type="term" value="C:cytosol"/>
    <property type="evidence" value="ECO:0007669"/>
    <property type="project" value="TreeGrafter"/>
</dbReference>
<comment type="catalytic activity">
    <reaction evidence="4">
        <text>chorismate = 4-hydroxybenzoate + pyruvate</text>
        <dbReference type="Rhea" id="RHEA:16505"/>
        <dbReference type="ChEBI" id="CHEBI:15361"/>
        <dbReference type="ChEBI" id="CHEBI:17879"/>
        <dbReference type="ChEBI" id="CHEBI:29748"/>
        <dbReference type="EC" id="4.1.3.40"/>
    </reaction>
</comment>
<organism evidence="5 6">
    <name type="scientific">Zobellella denitrificans</name>
    <dbReference type="NCBI Taxonomy" id="347534"/>
    <lineage>
        <taxon>Bacteria</taxon>
        <taxon>Pseudomonadati</taxon>
        <taxon>Pseudomonadota</taxon>
        <taxon>Gammaproteobacteria</taxon>
        <taxon>Aeromonadales</taxon>
        <taxon>Aeromonadaceae</taxon>
        <taxon>Zobellella</taxon>
    </lineage>
</organism>
<comment type="caution">
    <text evidence="4">Lacks conserved residue(s) required for the propagation of feature annotation.</text>
</comment>
<dbReference type="Pfam" id="PF04345">
    <property type="entry name" value="Chor_lyase"/>
    <property type="match status" value="1"/>
</dbReference>
<keyword evidence="4" id="KW-0670">Pyruvate</keyword>
<dbReference type="EC" id="4.1.3.40" evidence="4"/>
<feature type="binding site" evidence="4">
    <location>
        <position position="72"/>
    </location>
    <ligand>
        <name>substrate</name>
    </ligand>
</feature>
<dbReference type="KEGG" id="zdf:AN401_00835"/>
<feature type="binding site" evidence="4">
    <location>
        <position position="109"/>
    </location>
    <ligand>
        <name>substrate</name>
    </ligand>
</feature>
<dbReference type="PANTHER" id="PTHR38683:SF1">
    <property type="entry name" value="CHORISMATE PYRUVATE-LYASE"/>
    <property type="match status" value="1"/>
</dbReference>
<evidence type="ECO:0000313" key="5">
    <source>
        <dbReference type="EMBL" id="ATG72570.1"/>
    </source>
</evidence>
<dbReference type="UniPathway" id="UPA00232"/>
<dbReference type="AlphaFoldDB" id="A0A291HK42"/>
<name>A0A291HK42_9GAMM</name>
<dbReference type="GO" id="GO:0008813">
    <property type="term" value="F:chorismate lyase activity"/>
    <property type="evidence" value="ECO:0007669"/>
    <property type="project" value="UniProtKB-UniRule"/>
</dbReference>